<comment type="caution">
    <text evidence="1">The sequence shown here is derived from an EMBL/GenBank/DDBJ whole genome shotgun (WGS) entry which is preliminary data.</text>
</comment>
<keyword evidence="2" id="KW-1185">Reference proteome</keyword>
<evidence type="ECO:0008006" key="3">
    <source>
        <dbReference type="Google" id="ProtNLM"/>
    </source>
</evidence>
<dbReference type="RefSeq" id="WP_344660150.1">
    <property type="nucleotide sequence ID" value="NZ_BAAAQM010000037.1"/>
</dbReference>
<name>A0ABP5DXA8_9ACTN</name>
<accession>A0ABP5DXA8</accession>
<reference evidence="2" key="1">
    <citation type="journal article" date="2019" name="Int. J. Syst. Evol. Microbiol.">
        <title>The Global Catalogue of Microorganisms (GCM) 10K type strain sequencing project: providing services to taxonomists for standard genome sequencing and annotation.</title>
        <authorList>
            <consortium name="The Broad Institute Genomics Platform"/>
            <consortium name="The Broad Institute Genome Sequencing Center for Infectious Disease"/>
            <person name="Wu L."/>
            <person name="Ma J."/>
        </authorList>
    </citation>
    <scope>NUCLEOTIDE SEQUENCE [LARGE SCALE GENOMIC DNA]</scope>
    <source>
        <strain evidence="2">JCM 16013</strain>
    </source>
</reference>
<proteinExistence type="predicted"/>
<sequence>MAIGVRLDFPAATTDQYDRACSLMGLTPRGAGPAGALFHWARVDGPGMVITDVWNSRDQFEEFARDQIGPFCRQAGIIEQPTTTFSDVYNYLTAGALSSTITPIAVVMEFPGEMRQYDEVLDLMGFTPQGRGADGGLFHWATRTADGARTTEVWQDRATFDAFAETNLIPYTAKAGVAPASSVTVYDVYNYFTAGA</sequence>
<organism evidence="1 2">
    <name type="scientific">Catenulispora subtropica</name>
    <dbReference type="NCBI Taxonomy" id="450798"/>
    <lineage>
        <taxon>Bacteria</taxon>
        <taxon>Bacillati</taxon>
        <taxon>Actinomycetota</taxon>
        <taxon>Actinomycetes</taxon>
        <taxon>Catenulisporales</taxon>
        <taxon>Catenulisporaceae</taxon>
        <taxon>Catenulispora</taxon>
    </lineage>
</organism>
<protein>
    <recommendedName>
        <fullName evidence="3">ABM domain-containing protein</fullName>
    </recommendedName>
</protein>
<dbReference type="Proteomes" id="UP001499854">
    <property type="component" value="Unassembled WGS sequence"/>
</dbReference>
<dbReference type="EMBL" id="BAAAQM010000037">
    <property type="protein sequence ID" value="GAA1986565.1"/>
    <property type="molecule type" value="Genomic_DNA"/>
</dbReference>
<evidence type="ECO:0000313" key="2">
    <source>
        <dbReference type="Proteomes" id="UP001499854"/>
    </source>
</evidence>
<gene>
    <name evidence="1" type="ORF">GCM10009838_56380</name>
</gene>
<evidence type="ECO:0000313" key="1">
    <source>
        <dbReference type="EMBL" id="GAA1986565.1"/>
    </source>
</evidence>